<dbReference type="EMBL" id="CP029788">
    <property type="protein sequence ID" value="AWT46207.1"/>
    <property type="molecule type" value="Genomic_DNA"/>
</dbReference>
<organism evidence="1 2">
    <name type="scientific">Streptomyces actuosus</name>
    <dbReference type="NCBI Taxonomy" id="1885"/>
    <lineage>
        <taxon>Bacteria</taxon>
        <taxon>Bacillati</taxon>
        <taxon>Actinomycetota</taxon>
        <taxon>Actinomycetes</taxon>
        <taxon>Kitasatosporales</taxon>
        <taxon>Streptomycetaceae</taxon>
        <taxon>Streptomyces</taxon>
    </lineage>
</organism>
<evidence type="ECO:0000313" key="1">
    <source>
        <dbReference type="EMBL" id="AWT46207.1"/>
    </source>
</evidence>
<name>A0A2U9P9F0_STRAS</name>
<dbReference type="InterPro" id="IPR045682">
    <property type="entry name" value="DUF6193"/>
</dbReference>
<keyword evidence="2" id="KW-1185">Reference proteome</keyword>
<dbReference type="OrthoDB" id="3378006at2"/>
<accession>A0A2U9P9F0</accession>
<proteinExistence type="predicted"/>
<reference evidence="1 2" key="1">
    <citation type="submission" date="2018-06" db="EMBL/GenBank/DDBJ databases">
        <title>The complete genome sequence of a nosiheptide producer Streptomyces actuosus ATCC 25421: deducing the ability of producing a new class III lantibiotics.</title>
        <authorList>
            <person name="Liu W."/>
            <person name="Sun F."/>
            <person name="Hu Y."/>
        </authorList>
    </citation>
    <scope>NUCLEOTIDE SEQUENCE [LARGE SCALE GENOMIC DNA]</scope>
    <source>
        <strain evidence="1 2">ATCC 25421</strain>
    </source>
</reference>
<evidence type="ECO:0000313" key="2">
    <source>
        <dbReference type="Proteomes" id="UP000247634"/>
    </source>
</evidence>
<dbReference type="AlphaFoldDB" id="A0A2U9P9F0"/>
<dbReference type="KEGG" id="sact:DMT42_30535"/>
<dbReference type="RefSeq" id="WP_110632427.1">
    <property type="nucleotide sequence ID" value="NZ_CP029788.1"/>
</dbReference>
<dbReference type="Proteomes" id="UP000247634">
    <property type="component" value="Chromosome"/>
</dbReference>
<protein>
    <submittedName>
        <fullName evidence="1">Uncharacterized protein</fullName>
    </submittedName>
</protein>
<gene>
    <name evidence="1" type="ORF">DMT42_30535</name>
</gene>
<dbReference type="Pfam" id="PF19692">
    <property type="entry name" value="DUF6193"/>
    <property type="match status" value="1"/>
</dbReference>
<sequence length="242" mass="25359">MDLDLYPDLVAVGGLAAALERAAGERAVHVTVVPESGGASVAPVSPPPVPFRRPLSVGLAAEKRLFVVWGRSRGVELVRGATADLRDVVGAAVAWGEGRSLSELRELFPFLSSDERARAHERGPAAVVDLQWRQLREQAAGERGFPEFALLVEAAYAEPRLRRLSAFSSHWTLGFSAGTGQSSGVEVAIAPAHDGRPYRVRASLHDGDLIGEADTADEAVALAVAHLPVGLGPAVAGADDAP</sequence>